<organism evidence="2 3">
    <name type="scientific">Catenulispora subtropica</name>
    <dbReference type="NCBI Taxonomy" id="450798"/>
    <lineage>
        <taxon>Bacteria</taxon>
        <taxon>Bacillati</taxon>
        <taxon>Actinomycetota</taxon>
        <taxon>Actinomycetes</taxon>
        <taxon>Catenulisporales</taxon>
        <taxon>Catenulisporaceae</taxon>
        <taxon>Catenulispora</taxon>
    </lineage>
</organism>
<gene>
    <name evidence="2" type="ORF">GCM10009838_20700</name>
</gene>
<accession>A0ABP5CG14</accession>
<keyword evidence="1" id="KW-1133">Transmembrane helix</keyword>
<name>A0ABP5CG14_9ACTN</name>
<keyword evidence="3" id="KW-1185">Reference proteome</keyword>
<evidence type="ECO:0000256" key="1">
    <source>
        <dbReference type="SAM" id="Phobius"/>
    </source>
</evidence>
<feature type="transmembrane region" description="Helical" evidence="1">
    <location>
        <begin position="84"/>
        <end position="106"/>
    </location>
</feature>
<comment type="caution">
    <text evidence="2">The sequence shown here is derived from an EMBL/GenBank/DDBJ whole genome shotgun (WGS) entry which is preliminary data.</text>
</comment>
<dbReference type="EMBL" id="BAAAQM010000009">
    <property type="protein sequence ID" value="GAA1963508.1"/>
    <property type="molecule type" value="Genomic_DNA"/>
</dbReference>
<evidence type="ECO:0000313" key="2">
    <source>
        <dbReference type="EMBL" id="GAA1963508.1"/>
    </source>
</evidence>
<keyword evidence="1" id="KW-0472">Membrane</keyword>
<dbReference type="Proteomes" id="UP001499854">
    <property type="component" value="Unassembled WGS sequence"/>
</dbReference>
<protein>
    <submittedName>
        <fullName evidence="2">Uncharacterized protein</fullName>
    </submittedName>
</protein>
<dbReference type="RefSeq" id="WP_344656732.1">
    <property type="nucleotide sequence ID" value="NZ_BAAAQM010000009.1"/>
</dbReference>
<evidence type="ECO:0000313" key="3">
    <source>
        <dbReference type="Proteomes" id="UP001499854"/>
    </source>
</evidence>
<reference evidence="3" key="1">
    <citation type="journal article" date="2019" name="Int. J. Syst. Evol. Microbiol.">
        <title>The Global Catalogue of Microorganisms (GCM) 10K type strain sequencing project: providing services to taxonomists for standard genome sequencing and annotation.</title>
        <authorList>
            <consortium name="The Broad Institute Genomics Platform"/>
            <consortium name="The Broad Institute Genome Sequencing Center for Infectious Disease"/>
            <person name="Wu L."/>
            <person name="Ma J."/>
        </authorList>
    </citation>
    <scope>NUCLEOTIDE SEQUENCE [LARGE SCALE GENOMIC DNA]</scope>
    <source>
        <strain evidence="3">JCM 16013</strain>
    </source>
</reference>
<proteinExistence type="predicted"/>
<sequence>MKSFRSARPAEADAEAQVAALAQRMAPVHQALIEAQARRAELDPTNEKRIANLVQAAKKRQAGTFIHHSHAADPDPSPTTNTTFFLRISSIAVVMTAFIIVAAIHGTDIVEVVTGVQLALYSIVDVTRHVLERSTQHRTDRKDVSS</sequence>
<keyword evidence="1" id="KW-0812">Transmembrane</keyword>